<organism evidence="2 3">
    <name type="scientific">Oceanicola granulosus (strain ATCC BAA-861 / DSM 15982 / KCTC 12143 / HTCC2516)</name>
    <dbReference type="NCBI Taxonomy" id="314256"/>
    <lineage>
        <taxon>Bacteria</taxon>
        <taxon>Pseudomonadati</taxon>
        <taxon>Pseudomonadota</taxon>
        <taxon>Alphaproteobacteria</taxon>
        <taxon>Rhodobacterales</taxon>
        <taxon>Roseobacteraceae</taxon>
        <taxon>Oceanicola</taxon>
    </lineage>
</organism>
<dbReference type="RefSeq" id="WP_007255108.1">
    <property type="nucleotide sequence ID" value="NZ_CH724107.1"/>
</dbReference>
<dbReference type="HOGENOM" id="CLU_2130865_0_0_5"/>
<dbReference type="Proteomes" id="UP000003635">
    <property type="component" value="Unassembled WGS sequence"/>
</dbReference>
<dbReference type="EMBL" id="AAOT01000004">
    <property type="protein sequence ID" value="EAR52387.1"/>
    <property type="molecule type" value="Genomic_DNA"/>
</dbReference>
<keyword evidence="1" id="KW-1133">Transmembrane helix</keyword>
<dbReference type="AlphaFoldDB" id="Q2CI71"/>
<protein>
    <submittedName>
        <fullName evidence="2">Uncharacterized protein</fullName>
    </submittedName>
</protein>
<evidence type="ECO:0000313" key="2">
    <source>
        <dbReference type="EMBL" id="EAR52387.1"/>
    </source>
</evidence>
<reference evidence="2 3" key="1">
    <citation type="journal article" date="2010" name="J. Bacteriol.">
        <title>Genome sequences of Oceanicola granulosus HTCC2516(T) and Oceanicola batsensis HTCC2597(TDelta).</title>
        <authorList>
            <person name="Thrash J.C."/>
            <person name="Cho J.C."/>
            <person name="Vergin K.L."/>
            <person name="Giovannoni S.J."/>
        </authorList>
    </citation>
    <scope>NUCLEOTIDE SEQUENCE [LARGE SCALE GENOMIC DNA]</scope>
    <source>
        <strain evidence="3">ATCC BAA-861 / DSM 15982 / KCTC 12143 / HTCC2516</strain>
    </source>
</reference>
<keyword evidence="1" id="KW-0812">Transmembrane</keyword>
<sequence>MSAFSSSLILPAILLATLGWAVPRLLALRWREGVRPLIWLAVTATLLMWLIASCLFLLLYLWQGLALRELFALGLWEGLWHLARLGLTSALIWGPILALSVSGLPKHWVEETW</sequence>
<dbReference type="OrthoDB" id="7652057at2"/>
<evidence type="ECO:0000256" key="1">
    <source>
        <dbReference type="SAM" id="Phobius"/>
    </source>
</evidence>
<gene>
    <name evidence="2" type="ORF">OG2516_07917</name>
</gene>
<keyword evidence="1" id="KW-0472">Membrane</keyword>
<dbReference type="eggNOG" id="ENOG50330KW">
    <property type="taxonomic scope" value="Bacteria"/>
</dbReference>
<feature type="transmembrane region" description="Helical" evidence="1">
    <location>
        <begin position="82"/>
        <end position="104"/>
    </location>
</feature>
<comment type="caution">
    <text evidence="2">The sequence shown here is derived from an EMBL/GenBank/DDBJ whole genome shotgun (WGS) entry which is preliminary data.</text>
</comment>
<name>Q2CI71_OCEGH</name>
<keyword evidence="3" id="KW-1185">Reference proteome</keyword>
<evidence type="ECO:0000313" key="3">
    <source>
        <dbReference type="Proteomes" id="UP000003635"/>
    </source>
</evidence>
<feature type="transmembrane region" description="Helical" evidence="1">
    <location>
        <begin position="37"/>
        <end position="62"/>
    </location>
</feature>
<proteinExistence type="predicted"/>
<dbReference type="STRING" id="314256.OG2516_07917"/>
<accession>Q2CI71</accession>